<dbReference type="Pfam" id="PF08341">
    <property type="entry name" value="TED"/>
    <property type="match status" value="1"/>
</dbReference>
<proteinExistence type="predicted"/>
<dbReference type="InterPro" id="IPR013552">
    <property type="entry name" value="Thioester_dom"/>
</dbReference>
<keyword evidence="5" id="KW-1185">Reference proteome</keyword>
<feature type="region of interest" description="Disordered" evidence="1">
    <location>
        <begin position="346"/>
        <end position="424"/>
    </location>
</feature>
<reference evidence="4 5" key="1">
    <citation type="submission" date="2017-08" db="EMBL/GenBank/DDBJ databases">
        <title>The complete genome sequence of Nocardiopsis gilva YIM 90087.</title>
        <authorList>
            <person name="Yin M."/>
            <person name="Tang S."/>
        </authorList>
    </citation>
    <scope>NUCLEOTIDE SEQUENCE [LARGE SCALE GENOMIC DNA]</scope>
    <source>
        <strain evidence="4 5">YIM 90087</strain>
    </source>
</reference>
<name>A0A223SAW5_9ACTN</name>
<dbReference type="InterPro" id="IPR023849">
    <property type="entry name" value="TQXA_dom"/>
</dbReference>
<protein>
    <submittedName>
        <fullName evidence="4">TQXA domain-containing protein</fullName>
    </submittedName>
</protein>
<feature type="domain" description="Thioester" evidence="3">
    <location>
        <begin position="128"/>
        <end position="235"/>
    </location>
</feature>
<evidence type="ECO:0000313" key="5">
    <source>
        <dbReference type="Proteomes" id="UP000215005"/>
    </source>
</evidence>
<dbReference type="OrthoDB" id="2676146at2"/>
<feature type="transmembrane region" description="Helical" evidence="2">
    <location>
        <begin position="431"/>
        <end position="452"/>
    </location>
</feature>
<keyword evidence="2" id="KW-0472">Membrane</keyword>
<keyword evidence="2" id="KW-1133">Transmembrane helix</keyword>
<evidence type="ECO:0000259" key="3">
    <source>
        <dbReference type="Pfam" id="PF08341"/>
    </source>
</evidence>
<evidence type="ECO:0000256" key="1">
    <source>
        <dbReference type="SAM" id="MobiDB-lite"/>
    </source>
</evidence>
<dbReference type="KEGG" id="ngv:CDO52_22560"/>
<dbReference type="NCBIfam" id="TIGR03934">
    <property type="entry name" value="TQXA_dom"/>
    <property type="match status" value="1"/>
</dbReference>
<dbReference type="AlphaFoldDB" id="A0A223SAW5"/>
<evidence type="ECO:0000313" key="4">
    <source>
        <dbReference type="EMBL" id="ASU85203.1"/>
    </source>
</evidence>
<keyword evidence="2" id="KW-0812">Transmembrane</keyword>
<evidence type="ECO:0000256" key="2">
    <source>
        <dbReference type="SAM" id="Phobius"/>
    </source>
</evidence>
<sequence>MGVLVVVSQPAHDSATPPCFHRTGGSPAAILGPQRSPALLPASFLLSSVPGARLSGSQSRMRDILRRCGAVLSTAAVLCLGAMPAESADGIARVDRDPVPGDTVRLSGGTDVETSLYHLRVDGATSLPAYCADISTSVDRTAAYTEASWETDPAGRGIDPGPVSWIVRNSYPRVDLDDLRADSRVTRLGKRQAIAGTQAAIWHYTNDIELGNALNLGDRRSAAVRALYDYLVAAADESGTAPPVPSVAVTPERIEGADPAEPLGPLTVRTTDDAPVAVSVKGARSARLTDGEGTAITEVADGGSFFVEVDPAVPEGIATVYARAESAVLATGGLFTGKDGVRTQPLITADSGRSARTASAKVDWSGDRGIEESAKAPSAPATPPPSDAESGPPAAPSPSPPPSPVPSSSPSGVVVADDRRPESELSLTGTWAGSLILGGAALLAVGATVMYLSRRNHRK</sequence>
<organism evidence="4 5">
    <name type="scientific">Nocardiopsis gilva YIM 90087</name>
    <dbReference type="NCBI Taxonomy" id="1235441"/>
    <lineage>
        <taxon>Bacteria</taxon>
        <taxon>Bacillati</taxon>
        <taxon>Actinomycetota</taxon>
        <taxon>Actinomycetes</taxon>
        <taxon>Streptosporangiales</taxon>
        <taxon>Nocardiopsidaceae</taxon>
        <taxon>Nocardiopsis</taxon>
    </lineage>
</organism>
<accession>A0A223SAW5</accession>
<dbReference type="EMBL" id="CP022753">
    <property type="protein sequence ID" value="ASU85203.1"/>
    <property type="molecule type" value="Genomic_DNA"/>
</dbReference>
<feature type="compositionally biased region" description="Basic and acidic residues" evidence="1">
    <location>
        <begin position="364"/>
        <end position="374"/>
    </location>
</feature>
<gene>
    <name evidence="4" type="ORF">CDO52_22560</name>
</gene>
<dbReference type="Proteomes" id="UP000215005">
    <property type="component" value="Chromosome"/>
</dbReference>
<feature type="compositionally biased region" description="Pro residues" evidence="1">
    <location>
        <begin position="393"/>
        <end position="407"/>
    </location>
</feature>